<gene>
    <name evidence="5" type="ORF">LKD45_05870</name>
</gene>
<protein>
    <submittedName>
        <fullName evidence="5">ABC transporter ATP-binding protein</fullName>
    </submittedName>
</protein>
<keyword evidence="6" id="KW-1185">Reference proteome</keyword>
<dbReference type="PANTHER" id="PTHR42794">
    <property type="entry name" value="HEMIN IMPORT ATP-BINDING PROTEIN HMUV"/>
    <property type="match status" value="1"/>
</dbReference>
<dbReference type="PANTHER" id="PTHR42794:SF2">
    <property type="entry name" value="ABC TRANSPORTER ATP-BINDING PROTEIN"/>
    <property type="match status" value="1"/>
</dbReference>
<evidence type="ECO:0000313" key="5">
    <source>
        <dbReference type="EMBL" id="MCC2167227.1"/>
    </source>
</evidence>
<dbReference type="InterPro" id="IPR003593">
    <property type="entry name" value="AAA+_ATPase"/>
</dbReference>
<organism evidence="5 6">
    <name type="scientific">Gallintestinimicrobium propionicum</name>
    <dbReference type="NCBI Taxonomy" id="2981770"/>
    <lineage>
        <taxon>Bacteria</taxon>
        <taxon>Bacillati</taxon>
        <taxon>Bacillota</taxon>
        <taxon>Clostridia</taxon>
        <taxon>Lachnospirales</taxon>
        <taxon>Lachnospiraceae</taxon>
        <taxon>Gallintestinimicrobium</taxon>
    </lineage>
</organism>
<proteinExistence type="predicted"/>
<evidence type="ECO:0000313" key="6">
    <source>
        <dbReference type="Proteomes" id="UP001199355"/>
    </source>
</evidence>
<evidence type="ECO:0000256" key="2">
    <source>
        <dbReference type="ARBA" id="ARBA00022741"/>
    </source>
</evidence>
<dbReference type="SUPFAM" id="SSF52540">
    <property type="entry name" value="P-loop containing nucleoside triphosphate hydrolases"/>
    <property type="match status" value="1"/>
</dbReference>
<name>A0AAE3AW40_9FIRM</name>
<dbReference type="Proteomes" id="UP001199355">
    <property type="component" value="Unassembled WGS sequence"/>
</dbReference>
<dbReference type="InterPro" id="IPR003439">
    <property type="entry name" value="ABC_transporter-like_ATP-bd"/>
</dbReference>
<dbReference type="PROSITE" id="PS50893">
    <property type="entry name" value="ABC_TRANSPORTER_2"/>
    <property type="match status" value="1"/>
</dbReference>
<dbReference type="InterPro" id="IPR027417">
    <property type="entry name" value="P-loop_NTPase"/>
</dbReference>
<evidence type="ECO:0000256" key="3">
    <source>
        <dbReference type="ARBA" id="ARBA00022840"/>
    </source>
</evidence>
<dbReference type="EMBL" id="JAJEQF010000010">
    <property type="protein sequence ID" value="MCC2167227.1"/>
    <property type="molecule type" value="Genomic_DNA"/>
</dbReference>
<feature type="domain" description="ABC transporter" evidence="4">
    <location>
        <begin position="5"/>
        <end position="241"/>
    </location>
</feature>
<reference evidence="5 6" key="1">
    <citation type="submission" date="2021-10" db="EMBL/GenBank/DDBJ databases">
        <title>Anaerobic single-cell dispensing facilitates the cultivation of human gut bacteria.</title>
        <authorList>
            <person name="Afrizal A."/>
        </authorList>
    </citation>
    <scope>NUCLEOTIDE SEQUENCE [LARGE SCALE GENOMIC DNA]</scope>
    <source>
        <strain evidence="5 6">CLA-AA-H244</strain>
    </source>
</reference>
<sequence length="370" mass="41407">MAYYFQAKQLCVGYQNQPLIQNIEIELKKGEILTLIGPNGAGKSTILKSIARQLELLGGSVLLEDKNLQSLSGRELAKKMAVVFTKRPHTELMTCEDVVATGRYPYTGRFGVLSAKDHEAVQEAMEAVHVLEFRDRDFAKISDGQRQRILLARAICQQPEILLLDEPTSYLDIKYKLEFLSVLQELQKKKGLTVILSLHELELAARVSDRILCVDGAFVEQVGTPEEVFRPGHLSKLFQITQGSFEEESQEMELAAVKGTPEIFVIAGNGSGRNTFRRLQREGIPFAAGLLWENDLDYPAAKALSSRLFSAPAFEPVSEELLEQAMRCMDGCRKVICCRESFGTLEDAQKRLLAYAKARGLSERDAQKYV</sequence>
<keyword evidence="2" id="KW-0547">Nucleotide-binding</keyword>
<evidence type="ECO:0000256" key="1">
    <source>
        <dbReference type="ARBA" id="ARBA00022448"/>
    </source>
</evidence>
<evidence type="ECO:0000259" key="4">
    <source>
        <dbReference type="PROSITE" id="PS50893"/>
    </source>
</evidence>
<keyword evidence="3 5" id="KW-0067">ATP-binding</keyword>
<dbReference type="Pfam" id="PF00005">
    <property type="entry name" value="ABC_tran"/>
    <property type="match status" value="1"/>
</dbReference>
<dbReference type="FunFam" id="3.40.50.300:FF:000134">
    <property type="entry name" value="Iron-enterobactin ABC transporter ATP-binding protein"/>
    <property type="match status" value="1"/>
</dbReference>
<dbReference type="RefSeq" id="WP_118496462.1">
    <property type="nucleotide sequence ID" value="NZ_JAJEQF010000010.1"/>
</dbReference>
<dbReference type="AlphaFoldDB" id="A0AAE3AW40"/>
<dbReference type="Gene3D" id="3.40.50.300">
    <property type="entry name" value="P-loop containing nucleotide triphosphate hydrolases"/>
    <property type="match status" value="1"/>
</dbReference>
<comment type="caution">
    <text evidence="5">The sequence shown here is derived from an EMBL/GenBank/DDBJ whole genome shotgun (WGS) entry which is preliminary data.</text>
</comment>
<dbReference type="GO" id="GO:0016887">
    <property type="term" value="F:ATP hydrolysis activity"/>
    <property type="evidence" value="ECO:0007669"/>
    <property type="project" value="InterPro"/>
</dbReference>
<dbReference type="SMART" id="SM00382">
    <property type="entry name" value="AAA"/>
    <property type="match status" value="1"/>
</dbReference>
<keyword evidence="1" id="KW-0813">Transport</keyword>
<dbReference type="CDD" id="cd03214">
    <property type="entry name" value="ABC_Iron-Siderophores_B12_Hemin"/>
    <property type="match status" value="1"/>
</dbReference>
<dbReference type="GO" id="GO:0005524">
    <property type="term" value="F:ATP binding"/>
    <property type="evidence" value="ECO:0007669"/>
    <property type="project" value="UniProtKB-KW"/>
</dbReference>
<accession>A0AAE3AW40</accession>